<evidence type="ECO:0000313" key="1">
    <source>
        <dbReference type="EnsemblPlants" id="MELO3C031998.2.1"/>
    </source>
</evidence>
<proteinExistence type="predicted"/>
<reference evidence="1" key="1">
    <citation type="submission" date="2023-03" db="UniProtKB">
        <authorList>
            <consortium name="EnsemblPlants"/>
        </authorList>
    </citation>
    <scope>IDENTIFICATION</scope>
</reference>
<dbReference type="EnsemblPlants" id="MELO3C031998.2.1">
    <property type="protein sequence ID" value="MELO3C031998.2.1"/>
    <property type="gene ID" value="MELO3C031998.2"/>
</dbReference>
<name>A0A9I9ECR4_CUCME</name>
<sequence length="87" mass="9965">MSVGNSPFSDTFWGIFRRCGTASENPLFNRFSSVLYKTETERGKERRSREPSPFSSPFRRCSAAVRRHCPSSLSATLGKWKIKIYLV</sequence>
<dbReference type="AlphaFoldDB" id="A0A9I9ECR4"/>
<protein>
    <submittedName>
        <fullName evidence="1">Uncharacterized protein</fullName>
    </submittedName>
</protein>
<organism evidence="1">
    <name type="scientific">Cucumis melo</name>
    <name type="common">Muskmelon</name>
    <dbReference type="NCBI Taxonomy" id="3656"/>
    <lineage>
        <taxon>Eukaryota</taxon>
        <taxon>Viridiplantae</taxon>
        <taxon>Streptophyta</taxon>
        <taxon>Embryophyta</taxon>
        <taxon>Tracheophyta</taxon>
        <taxon>Spermatophyta</taxon>
        <taxon>Magnoliopsida</taxon>
        <taxon>eudicotyledons</taxon>
        <taxon>Gunneridae</taxon>
        <taxon>Pentapetalae</taxon>
        <taxon>rosids</taxon>
        <taxon>fabids</taxon>
        <taxon>Cucurbitales</taxon>
        <taxon>Cucurbitaceae</taxon>
        <taxon>Benincaseae</taxon>
        <taxon>Cucumis</taxon>
    </lineage>
</organism>
<accession>A0A9I9ECR4</accession>
<dbReference type="Gramene" id="MELO3C031998.2.1">
    <property type="protein sequence ID" value="MELO3C031998.2.1"/>
    <property type="gene ID" value="MELO3C031998.2"/>
</dbReference>